<keyword evidence="1" id="KW-0175">Coiled coil</keyword>
<dbReference type="EMBL" id="JASNJD010000008">
    <property type="protein sequence ID" value="MDK3018441.1"/>
    <property type="molecule type" value="Genomic_DNA"/>
</dbReference>
<keyword evidence="3" id="KW-0808">Transferase</keyword>
<dbReference type="InterPro" id="IPR001296">
    <property type="entry name" value="Glyco_trans_1"/>
</dbReference>
<dbReference type="PANTHER" id="PTHR12526">
    <property type="entry name" value="GLYCOSYLTRANSFERASE"/>
    <property type="match status" value="1"/>
</dbReference>
<sequence>METIFLTLGAPFFRHEGRLFIEAQTASGLKAWQREFSRVITCSICHAGPPPAGWIDAETGGLVLPEYELIELPDGYRMPTYVKTRPQVKALLRDALRRADYRLFAIGGWIGDWGIFGARLAAAEGLSHGIWFDRVESQVFATTHDGSLKGRLRAWLKSRITAVREDEVLAKADLALLHGQTVFDQFRDKTRNPQIVEDIHLEESDRIPAEALQRKLSGAATDVLRIRYVGRADRMKGGLLWVQALEALARAGVPFEAEWAGDGPQLEEMRQQVGQAGLADRVVFHGFVSDRQKVLEILRGAHVLMFCHMTDESPRNLIEALHAATPLVGFRDTYAQRLVSERGAGCLVDRGDAEALARAVASLNADRAALRDLIEKASQSGRHLTRSQVFADRARIVRDNLGYRREAA</sequence>
<dbReference type="SUPFAM" id="SSF53756">
    <property type="entry name" value="UDP-Glycosyltransferase/glycogen phosphorylase"/>
    <property type="match status" value="1"/>
</dbReference>
<gene>
    <name evidence="3" type="ORF">QO033_12200</name>
</gene>
<feature type="coiled-coil region" evidence="1">
    <location>
        <begin position="353"/>
        <end position="380"/>
    </location>
</feature>
<dbReference type="Pfam" id="PF00534">
    <property type="entry name" value="Glycos_transf_1"/>
    <property type="match status" value="1"/>
</dbReference>
<evidence type="ECO:0000256" key="1">
    <source>
        <dbReference type="SAM" id="Coils"/>
    </source>
</evidence>
<proteinExistence type="predicted"/>
<keyword evidence="4" id="KW-1185">Reference proteome</keyword>
<dbReference type="Gene3D" id="3.40.50.2000">
    <property type="entry name" value="Glycogen Phosphorylase B"/>
    <property type="match status" value="1"/>
</dbReference>
<evidence type="ECO:0000259" key="2">
    <source>
        <dbReference type="Pfam" id="PF00534"/>
    </source>
</evidence>
<dbReference type="EC" id="2.4.-.-" evidence="3"/>
<keyword evidence="3" id="KW-0328">Glycosyltransferase</keyword>
<protein>
    <submittedName>
        <fullName evidence="3">Glycosyltransferase</fullName>
        <ecNumber evidence="3">2.4.-.-</ecNumber>
    </submittedName>
</protein>
<dbReference type="RefSeq" id="WP_284481258.1">
    <property type="nucleotide sequence ID" value="NZ_JASNJD010000008.1"/>
</dbReference>
<comment type="caution">
    <text evidence="3">The sequence shown here is derived from an EMBL/GenBank/DDBJ whole genome shotgun (WGS) entry which is preliminary data.</text>
</comment>
<feature type="domain" description="Glycosyl transferase family 1" evidence="2">
    <location>
        <begin position="217"/>
        <end position="378"/>
    </location>
</feature>
<reference evidence="3 4" key="1">
    <citation type="submission" date="2023-05" db="EMBL/GenBank/DDBJ databases">
        <title>Pseudodonghicola sp. nov.</title>
        <authorList>
            <person name="Huang J."/>
        </authorList>
    </citation>
    <scope>NUCLEOTIDE SEQUENCE [LARGE SCALE GENOMIC DNA]</scope>
    <source>
        <strain evidence="3 4">IC7</strain>
    </source>
</reference>
<accession>A0ABT7F1G1</accession>
<evidence type="ECO:0000313" key="3">
    <source>
        <dbReference type="EMBL" id="MDK3018441.1"/>
    </source>
</evidence>
<name>A0ABT7F1G1_9RHOB</name>
<organism evidence="3 4">
    <name type="scientific">Pseudodonghicola flavimaris</name>
    <dbReference type="NCBI Taxonomy" id="3050036"/>
    <lineage>
        <taxon>Bacteria</taxon>
        <taxon>Pseudomonadati</taxon>
        <taxon>Pseudomonadota</taxon>
        <taxon>Alphaproteobacteria</taxon>
        <taxon>Rhodobacterales</taxon>
        <taxon>Paracoccaceae</taxon>
        <taxon>Pseudodonghicola</taxon>
    </lineage>
</organism>
<dbReference type="Proteomes" id="UP001243757">
    <property type="component" value="Unassembled WGS sequence"/>
</dbReference>
<evidence type="ECO:0000313" key="4">
    <source>
        <dbReference type="Proteomes" id="UP001243757"/>
    </source>
</evidence>
<dbReference type="GO" id="GO:0016757">
    <property type="term" value="F:glycosyltransferase activity"/>
    <property type="evidence" value="ECO:0007669"/>
    <property type="project" value="UniProtKB-KW"/>
</dbReference>